<dbReference type="Proteomes" id="UP000634136">
    <property type="component" value="Unassembled WGS sequence"/>
</dbReference>
<name>A0A834WIQ8_9FABA</name>
<reference evidence="1" key="1">
    <citation type="submission" date="2020-09" db="EMBL/GenBank/DDBJ databases">
        <title>Genome-Enabled Discovery of Anthraquinone Biosynthesis in Senna tora.</title>
        <authorList>
            <person name="Kang S.-H."/>
            <person name="Pandey R.P."/>
            <person name="Lee C.-M."/>
            <person name="Sim J.-S."/>
            <person name="Jeong J.-T."/>
            <person name="Choi B.-S."/>
            <person name="Jung M."/>
            <person name="Ginzburg D."/>
            <person name="Zhao K."/>
            <person name="Won S.Y."/>
            <person name="Oh T.-J."/>
            <person name="Yu Y."/>
            <person name="Kim N.-H."/>
            <person name="Lee O.R."/>
            <person name="Lee T.-H."/>
            <person name="Bashyal P."/>
            <person name="Kim T.-S."/>
            <person name="Lee W.-H."/>
            <person name="Kawkins C."/>
            <person name="Kim C.-K."/>
            <person name="Kim J.S."/>
            <person name="Ahn B.O."/>
            <person name="Rhee S.Y."/>
            <person name="Sohng J.K."/>
        </authorList>
    </citation>
    <scope>NUCLEOTIDE SEQUENCE</scope>
    <source>
        <tissue evidence="1">Leaf</tissue>
    </source>
</reference>
<dbReference type="EMBL" id="JAAIUW010000008">
    <property type="protein sequence ID" value="KAF7820881.1"/>
    <property type="molecule type" value="Genomic_DNA"/>
</dbReference>
<gene>
    <name evidence="1" type="ORF">G2W53_026336</name>
</gene>
<proteinExistence type="predicted"/>
<keyword evidence="2" id="KW-1185">Reference proteome</keyword>
<protein>
    <submittedName>
        <fullName evidence="1">Uncharacterized protein</fullName>
    </submittedName>
</protein>
<organism evidence="1 2">
    <name type="scientific">Senna tora</name>
    <dbReference type="NCBI Taxonomy" id="362788"/>
    <lineage>
        <taxon>Eukaryota</taxon>
        <taxon>Viridiplantae</taxon>
        <taxon>Streptophyta</taxon>
        <taxon>Embryophyta</taxon>
        <taxon>Tracheophyta</taxon>
        <taxon>Spermatophyta</taxon>
        <taxon>Magnoliopsida</taxon>
        <taxon>eudicotyledons</taxon>
        <taxon>Gunneridae</taxon>
        <taxon>Pentapetalae</taxon>
        <taxon>rosids</taxon>
        <taxon>fabids</taxon>
        <taxon>Fabales</taxon>
        <taxon>Fabaceae</taxon>
        <taxon>Caesalpinioideae</taxon>
        <taxon>Cassia clade</taxon>
        <taxon>Senna</taxon>
    </lineage>
</organism>
<evidence type="ECO:0000313" key="1">
    <source>
        <dbReference type="EMBL" id="KAF7820881.1"/>
    </source>
</evidence>
<sequence>MSQRRSKDGSSRMLLDVLALRNSSISSPYAPFDYLNPCRPKTGFNLKISDQSPQTR</sequence>
<accession>A0A834WIQ8</accession>
<comment type="caution">
    <text evidence="1">The sequence shown here is derived from an EMBL/GenBank/DDBJ whole genome shotgun (WGS) entry which is preliminary data.</text>
</comment>
<dbReference type="AlphaFoldDB" id="A0A834WIQ8"/>
<evidence type="ECO:0000313" key="2">
    <source>
        <dbReference type="Proteomes" id="UP000634136"/>
    </source>
</evidence>